<evidence type="ECO:0000259" key="3">
    <source>
        <dbReference type="Pfam" id="PF22422"/>
    </source>
</evidence>
<dbReference type="GO" id="GO:0009311">
    <property type="term" value="P:oligosaccharide metabolic process"/>
    <property type="evidence" value="ECO:0007669"/>
    <property type="project" value="InterPro"/>
</dbReference>
<reference evidence="4" key="1">
    <citation type="submission" date="2021-06" db="EMBL/GenBank/DDBJ databases">
        <authorList>
            <person name="Criscuolo A."/>
        </authorList>
    </citation>
    <scope>NUCLEOTIDE SEQUENCE</scope>
    <source>
        <strain evidence="4">CIP111600</strain>
    </source>
</reference>
<gene>
    <name evidence="4" type="ORF">PAESOLCIP111_04280</name>
</gene>
<dbReference type="EMBL" id="CAJVAS010000022">
    <property type="protein sequence ID" value="CAG7641885.1"/>
    <property type="molecule type" value="Genomic_DNA"/>
</dbReference>
<keyword evidence="1" id="KW-0378">Hydrolase</keyword>
<keyword evidence="2" id="KW-0326">Glycosidase</keyword>
<evidence type="ECO:0000256" key="1">
    <source>
        <dbReference type="ARBA" id="ARBA00022801"/>
    </source>
</evidence>
<dbReference type="GO" id="GO:0006487">
    <property type="term" value="P:protein N-linked glycosylation"/>
    <property type="evidence" value="ECO:0007669"/>
    <property type="project" value="TreeGrafter"/>
</dbReference>
<dbReference type="GO" id="GO:0004573">
    <property type="term" value="F:Glc3Man9GlcNAc2 oligosaccharide glucosidase activity"/>
    <property type="evidence" value="ECO:0007669"/>
    <property type="project" value="InterPro"/>
</dbReference>
<dbReference type="Proteomes" id="UP000693672">
    <property type="component" value="Unassembled WGS sequence"/>
</dbReference>
<accession>A0A916K7U9</accession>
<protein>
    <recommendedName>
        <fullName evidence="3">Mannosylglycerate hydrolase MGH1-like glycoside hydrolase domain-containing protein</fullName>
    </recommendedName>
</protein>
<organism evidence="4 5">
    <name type="scientific">Paenibacillus solanacearum</name>
    <dbReference type="NCBI Taxonomy" id="2048548"/>
    <lineage>
        <taxon>Bacteria</taxon>
        <taxon>Bacillati</taxon>
        <taxon>Bacillota</taxon>
        <taxon>Bacilli</taxon>
        <taxon>Bacillales</taxon>
        <taxon>Paenibacillaceae</taxon>
        <taxon>Paenibacillus</taxon>
    </lineage>
</organism>
<dbReference type="AlphaFoldDB" id="A0A916K7U9"/>
<sequence>MKPVQSLTVNSELLPHILGEGGLFAFSGWDGETNARSEFVATWGEPRLSLLFHTPQRRWLYIPAQEHKVRFVTGDACVLEAPGEGPGTKLAYAAWHTLIGETPHAEACLLSFEQPRQGLLTEQTGRCSITVDPVANDAIVLVTRGPRFALAYGVTPEEALGKAEQGLSLQAEAVIEERLGIYRSIPVLASERESRLLRKCVSVMKVNTLAPEAERKRYWSTPDRVPHKHMWLWDTVFHSIAMNRLSPQISADCLMTMLEAQTEDGMLPHQVSVTGKASGITQPPIMAWGVWENYRHHGDRAWLAETLPRLEAYLLWNRRHRDTNGNELLEWDIKGDVLCRSGESGMDNSSRFDEADKQDAVDFNVFMARDLGYVARICRELGDDERAVNWEQLAKRTTELIVQTMWDAEDEFFYDVRMDGRFSKVKSVSGFLPLLLDGLSEEQVDGLIRMMKDERHFMTRYPLPSIAVSEPSWSTDMWRGPVWINMNYLVILGLRAHNRPEEARWLQERTIELVNRYYEAYGVTFEYYDSKDERPPVACDRKGPRKQPYNIRAKYDSIRDYHWTAALVADLLWPAEQH</sequence>
<dbReference type="Pfam" id="PF22422">
    <property type="entry name" value="MGH1-like_GH"/>
    <property type="match status" value="1"/>
</dbReference>
<dbReference type="InterPro" id="IPR004888">
    <property type="entry name" value="Glycoside_hydrolase_63"/>
</dbReference>
<dbReference type="InterPro" id="IPR054491">
    <property type="entry name" value="MGH1-like_GH"/>
</dbReference>
<feature type="domain" description="Mannosylglycerate hydrolase MGH1-like glycoside hydrolase" evidence="3">
    <location>
        <begin position="229"/>
        <end position="534"/>
    </location>
</feature>
<dbReference type="RefSeq" id="WP_218094005.1">
    <property type="nucleotide sequence ID" value="NZ_CAJVAS010000022.1"/>
</dbReference>
<proteinExistence type="predicted"/>
<keyword evidence="5" id="KW-1185">Reference proteome</keyword>
<evidence type="ECO:0000313" key="4">
    <source>
        <dbReference type="EMBL" id="CAG7641885.1"/>
    </source>
</evidence>
<evidence type="ECO:0000256" key="2">
    <source>
        <dbReference type="ARBA" id="ARBA00023295"/>
    </source>
</evidence>
<dbReference type="PANTHER" id="PTHR10412:SF11">
    <property type="entry name" value="MANNOSYL-OLIGOSACCHARIDE GLUCOSIDASE"/>
    <property type="match status" value="1"/>
</dbReference>
<dbReference type="PANTHER" id="PTHR10412">
    <property type="entry name" value="MANNOSYL-OLIGOSACCHARIDE GLUCOSIDASE"/>
    <property type="match status" value="1"/>
</dbReference>
<evidence type="ECO:0000313" key="5">
    <source>
        <dbReference type="Proteomes" id="UP000693672"/>
    </source>
</evidence>
<name>A0A916K7U9_9BACL</name>
<comment type="caution">
    <text evidence="4">The sequence shown here is derived from an EMBL/GenBank/DDBJ whole genome shotgun (WGS) entry which is preliminary data.</text>
</comment>